<comment type="caution">
    <text evidence="2">The sequence shown here is derived from an EMBL/GenBank/DDBJ whole genome shotgun (WGS) entry which is preliminary data.</text>
</comment>
<evidence type="ECO:0000259" key="1">
    <source>
        <dbReference type="Pfam" id="PF06985"/>
    </source>
</evidence>
<gene>
    <name evidence="2" type="ORF">RDB_LOCUS52354</name>
</gene>
<dbReference type="AlphaFoldDB" id="A0A8H3AFL7"/>
<dbReference type="EMBL" id="CAJMWR010001217">
    <property type="protein sequence ID" value="CAE6418815.1"/>
    <property type="molecule type" value="Genomic_DNA"/>
</dbReference>
<feature type="domain" description="Heterokaryon incompatibility" evidence="1">
    <location>
        <begin position="25"/>
        <end position="116"/>
    </location>
</feature>
<evidence type="ECO:0000313" key="3">
    <source>
        <dbReference type="Proteomes" id="UP000663840"/>
    </source>
</evidence>
<protein>
    <recommendedName>
        <fullName evidence="1">Heterokaryon incompatibility domain-containing protein</fullName>
    </recommendedName>
</protein>
<accession>A0A8H3AFL7</accession>
<dbReference type="PANTHER" id="PTHR10622:SF10">
    <property type="entry name" value="HET DOMAIN-CONTAINING PROTEIN"/>
    <property type="match status" value="1"/>
</dbReference>
<dbReference type="Proteomes" id="UP000663840">
    <property type="component" value="Unassembled WGS sequence"/>
</dbReference>
<name>A0A8H3AFL7_9AGAM</name>
<dbReference type="Pfam" id="PF06985">
    <property type="entry name" value="HET"/>
    <property type="match status" value="1"/>
</dbReference>
<organism evidence="2 3">
    <name type="scientific">Rhizoctonia solani</name>
    <dbReference type="NCBI Taxonomy" id="456999"/>
    <lineage>
        <taxon>Eukaryota</taxon>
        <taxon>Fungi</taxon>
        <taxon>Dikarya</taxon>
        <taxon>Basidiomycota</taxon>
        <taxon>Agaricomycotina</taxon>
        <taxon>Agaricomycetes</taxon>
        <taxon>Cantharellales</taxon>
        <taxon>Ceratobasidiaceae</taxon>
        <taxon>Rhizoctonia</taxon>
    </lineage>
</organism>
<sequence length="524" mass="58966">MRCSTFIQQGLIDIYEYASLLNVNYAIISYVWNGLPPLPGAIPDTFEVLGVDNKPTGAQPISVELLRSACEAADRAGIDLLWLDQLCMKQSDSSDKAWQMEHMHEIYSNCRVCYVFPGGLARFTDLNEETDWINRGWTLQEAIAPSAVEVIFRWQNDSCQARPNGWPNYPLLPIDEVTANVCAKAPLSLLLDSTLNNGLSYWPMAPAAGPQHQEVNIFGRAQNTVPPGQAILILPNVATLAIIVGGHVERDSDPYFHSIWKSTFMRSTKYRSDIIFSVMGLFGVSLSPTSFMDESGRLDTNDCIRPAIALVQKILERGRRATWLGISPFSPPCPGLTTFPSFPRFSPRERTSVVDFPNNRWARASRLMLNEYVDPDVEYPFPQVESMNDQGYLKMYVKCMPVVMGGAVPAAGINVPWLEDTNGAIWTQPDPNDDIVAYAALLCAFRPYSPTNFQGLNFRRFRGFILVRNRPSSNSWYIKSYFRFDDGVWDWWLGRAGTRLLSVGGHDPDLELHNYVQNNLARIN</sequence>
<dbReference type="InterPro" id="IPR010730">
    <property type="entry name" value="HET"/>
</dbReference>
<reference evidence="2" key="1">
    <citation type="submission" date="2021-01" db="EMBL/GenBank/DDBJ databases">
        <authorList>
            <person name="Kaushik A."/>
        </authorList>
    </citation>
    <scope>NUCLEOTIDE SEQUENCE</scope>
    <source>
        <strain evidence="2">AG1-1A</strain>
    </source>
</reference>
<proteinExistence type="predicted"/>
<dbReference type="PANTHER" id="PTHR10622">
    <property type="entry name" value="HET DOMAIN-CONTAINING PROTEIN"/>
    <property type="match status" value="1"/>
</dbReference>
<evidence type="ECO:0000313" key="2">
    <source>
        <dbReference type="EMBL" id="CAE6418815.1"/>
    </source>
</evidence>